<proteinExistence type="inferred from homology"/>
<dbReference type="GO" id="GO:0016592">
    <property type="term" value="C:mediator complex"/>
    <property type="evidence" value="ECO:0007669"/>
    <property type="project" value="InterPro"/>
</dbReference>
<evidence type="ECO:0008006" key="9">
    <source>
        <dbReference type="Google" id="ProtNLM"/>
    </source>
</evidence>
<organism evidence="7 8">
    <name type="scientific">Thraustotheca clavata</name>
    <dbReference type="NCBI Taxonomy" id="74557"/>
    <lineage>
        <taxon>Eukaryota</taxon>
        <taxon>Sar</taxon>
        <taxon>Stramenopiles</taxon>
        <taxon>Oomycota</taxon>
        <taxon>Saprolegniomycetes</taxon>
        <taxon>Saprolegniales</taxon>
        <taxon>Achlyaceae</taxon>
        <taxon>Thraustotheca</taxon>
    </lineage>
</organism>
<dbReference type="AlphaFoldDB" id="A0A1V9Y7W2"/>
<keyword evidence="4" id="KW-0804">Transcription</keyword>
<dbReference type="PANTHER" id="PTHR13114">
    <property type="entry name" value="MEDIATOR OF RNA POLYMERASE II TRANSCRIPTION SUBUNIT 17"/>
    <property type="match status" value="1"/>
</dbReference>
<comment type="subcellular location">
    <subcellularLocation>
        <location evidence="1">Nucleus</location>
    </subcellularLocation>
</comment>
<gene>
    <name evidence="7" type="ORF">THRCLA_11433</name>
</gene>
<keyword evidence="5" id="KW-0539">Nucleus</keyword>
<evidence type="ECO:0000256" key="5">
    <source>
        <dbReference type="ARBA" id="ARBA00023242"/>
    </source>
</evidence>
<feature type="coiled-coil region" evidence="6">
    <location>
        <begin position="53"/>
        <end position="115"/>
    </location>
</feature>
<evidence type="ECO:0000313" key="8">
    <source>
        <dbReference type="Proteomes" id="UP000243217"/>
    </source>
</evidence>
<comment type="similarity">
    <text evidence="2">Belongs to the Mediator complex subunit 17 family.</text>
</comment>
<dbReference type="PANTHER" id="PTHR13114:SF7">
    <property type="entry name" value="MEDIATOR OF RNA POLYMERASE II TRANSCRIPTION SUBUNIT 17"/>
    <property type="match status" value="1"/>
</dbReference>
<accession>A0A1V9Y7W2</accession>
<keyword evidence="8" id="KW-1185">Reference proteome</keyword>
<evidence type="ECO:0000256" key="1">
    <source>
        <dbReference type="ARBA" id="ARBA00004123"/>
    </source>
</evidence>
<dbReference type="OrthoDB" id="161419at2759"/>
<reference evidence="7 8" key="1">
    <citation type="journal article" date="2014" name="Genome Biol. Evol.">
        <title>The secreted proteins of Achlya hypogyna and Thraustotheca clavata identify the ancestral oomycete secretome and reveal gene acquisitions by horizontal gene transfer.</title>
        <authorList>
            <person name="Misner I."/>
            <person name="Blouin N."/>
            <person name="Leonard G."/>
            <person name="Richards T.A."/>
            <person name="Lane C.E."/>
        </authorList>
    </citation>
    <scope>NUCLEOTIDE SEQUENCE [LARGE SCALE GENOMIC DNA]</scope>
    <source>
        <strain evidence="7 8">ATCC 34112</strain>
    </source>
</reference>
<evidence type="ECO:0000256" key="3">
    <source>
        <dbReference type="ARBA" id="ARBA00023015"/>
    </source>
</evidence>
<dbReference type="Proteomes" id="UP000243217">
    <property type="component" value="Unassembled WGS sequence"/>
</dbReference>
<evidence type="ECO:0000256" key="2">
    <source>
        <dbReference type="ARBA" id="ARBA00005635"/>
    </source>
</evidence>
<dbReference type="InterPro" id="IPR019313">
    <property type="entry name" value="Mediator_Med17"/>
</dbReference>
<dbReference type="EMBL" id="JNBS01004905">
    <property type="protein sequence ID" value="OQR81758.1"/>
    <property type="molecule type" value="Genomic_DNA"/>
</dbReference>
<comment type="caution">
    <text evidence="7">The sequence shown here is derived from an EMBL/GenBank/DDBJ whole genome shotgun (WGS) entry which is preliminary data.</text>
</comment>
<dbReference type="STRING" id="74557.A0A1V9Y7W2"/>
<dbReference type="GO" id="GO:0070847">
    <property type="term" value="C:core mediator complex"/>
    <property type="evidence" value="ECO:0007669"/>
    <property type="project" value="TreeGrafter"/>
</dbReference>
<evidence type="ECO:0000256" key="4">
    <source>
        <dbReference type="ARBA" id="ARBA00023163"/>
    </source>
</evidence>
<dbReference type="GO" id="GO:0006357">
    <property type="term" value="P:regulation of transcription by RNA polymerase II"/>
    <property type="evidence" value="ECO:0007669"/>
    <property type="project" value="InterPro"/>
</dbReference>
<name>A0A1V9Y7W2_9STRA</name>
<sequence length="676" mass="75978">MESTNNVVALFPSDAGFSTIEAFHDDGIEVPLVELDDAQLYDHVMAHLERRRVKSKRLKIDDKEDMKNNEEDEGMENEEDVIDPRIHYRPIVAELQAARIELQQLIGTIDLVRKREYMEEVYCKREQVQVKEKREDLNYLLASKEAQINEAANILTKGANSLHTSVQKERLFFKGTRELLGKWNICAPLHGTIPKPFRAGEPLAIDCSFNTAGSTFVPPTMTLNEVAYAELSRTALGLVRVTFPEFHLQRTLQVELRSTATSELIDSYTLPFPCVAEWEKAEYDSLTGTNEDVGKLEEHNQAILLAVQHSVFCQETFQTIMQEALLPSAKWAETLYPIANYTTPLVRSSKGQNSKAPLSMSAIKDDQIQVHMDQHHLLTIRLVENVPESMQSTNGLCHLATTLLLQEIRKYHVRSNQAKRPTMYTAEITPPQPHALQTVVHVLSHALLKKQIVQYLDTLVATLCKGTSEVRILDDGLCQPRCDSVRGVFLMLRWKVCPHMSTLASLEITIGKNYHTEVVINGTRIQCEDDAMHIHDLFGVDAFKNWIETIICQQVTIALYQDAKAMGNKKLVLESDQQRLVLLAAPAWDGSFVGEGKMSDDTVVSSIFLEAILNEGVVNIACSLVAVDIPPTVASCVMPNTNSKSLDWNRIPGSSDAAKLTWLSRQFNLIPAVFFE</sequence>
<evidence type="ECO:0000313" key="7">
    <source>
        <dbReference type="EMBL" id="OQR81758.1"/>
    </source>
</evidence>
<keyword evidence="3" id="KW-0805">Transcription regulation</keyword>
<keyword evidence="6" id="KW-0175">Coiled coil</keyword>
<protein>
    <recommendedName>
        <fullName evidence="9">Mediator of RNA polymerase II transcription subunit 17</fullName>
    </recommendedName>
</protein>
<evidence type="ECO:0000256" key="6">
    <source>
        <dbReference type="SAM" id="Coils"/>
    </source>
</evidence>
<dbReference type="GO" id="GO:0003712">
    <property type="term" value="F:transcription coregulator activity"/>
    <property type="evidence" value="ECO:0007669"/>
    <property type="project" value="InterPro"/>
</dbReference>